<dbReference type="InterPro" id="IPR034122">
    <property type="entry name" value="Retropepsin-like_bacterial"/>
</dbReference>
<protein>
    <submittedName>
        <fullName evidence="3">Retroviral-like aspartic protease family protein</fullName>
    </submittedName>
</protein>
<dbReference type="Gene3D" id="2.40.70.10">
    <property type="entry name" value="Acid Proteases"/>
    <property type="match status" value="1"/>
</dbReference>
<dbReference type="Pfam" id="PF13975">
    <property type="entry name" value="gag-asp_proteas"/>
    <property type="match status" value="1"/>
</dbReference>
<gene>
    <name evidence="3" type="ORF">OE749_00080</name>
</gene>
<comment type="caution">
    <text evidence="3">The sequence shown here is derived from an EMBL/GenBank/DDBJ whole genome shotgun (WGS) entry which is preliminary data.</text>
</comment>
<sequence length="381" mass="42406">MLRGVFILLFAASVGLNVVLLTGGRPFSEQHPLNREFESREVDNSDVTTLANTKAPNALLPSSTLNVEHQTHSLASSVKAEIDSWLAQGDVAAALFTVQQALRIEPENVALRVLEVELESRSASARETLLAYYELFALPLNAAQKKDIERTIDTLSRKHIKALQSVSAWEVLSTFLEPLWQEAPDNDLYTLALAEAYAHQHLFAPMENILASLAPNSADARRIRAMALREQGFSHSQQNTTHTDHPSEIESEYTRLPLQRIGRHFRASLRVNNEPVELLLDTGASTSVIKASVFYQSNIGQYAKRIGLYDVNTAGGMTRGELYHIKTLKVGDYTLPDTAVMVMPLEHFDQADGLLGMNVLGLFDFKIDQQQDALYLSRLNH</sequence>
<evidence type="ECO:0000256" key="1">
    <source>
        <dbReference type="ARBA" id="ARBA00022801"/>
    </source>
</evidence>
<dbReference type="PROSITE" id="PS50175">
    <property type="entry name" value="ASP_PROT_RETROV"/>
    <property type="match status" value="1"/>
</dbReference>
<evidence type="ECO:0000259" key="2">
    <source>
        <dbReference type="PROSITE" id="PS50175"/>
    </source>
</evidence>
<accession>A0ABT3A342</accession>
<organism evidence="3 4">
    <name type="scientific">Fluctibacter corallii</name>
    <dbReference type="NCBI Taxonomy" id="2984329"/>
    <lineage>
        <taxon>Bacteria</taxon>
        <taxon>Pseudomonadati</taxon>
        <taxon>Pseudomonadota</taxon>
        <taxon>Gammaproteobacteria</taxon>
        <taxon>Alteromonadales</taxon>
        <taxon>Alteromonadaceae</taxon>
        <taxon>Fluctibacter</taxon>
    </lineage>
</organism>
<dbReference type="SUPFAM" id="SSF50630">
    <property type="entry name" value="Acid proteases"/>
    <property type="match status" value="1"/>
</dbReference>
<dbReference type="RefSeq" id="WP_263710300.1">
    <property type="nucleotide sequence ID" value="NZ_JAOWKX010000001.1"/>
</dbReference>
<dbReference type="CDD" id="cd05483">
    <property type="entry name" value="retropepsin_like_bacteria"/>
    <property type="match status" value="1"/>
</dbReference>
<dbReference type="InterPro" id="IPR001969">
    <property type="entry name" value="Aspartic_peptidase_AS"/>
</dbReference>
<dbReference type="InterPro" id="IPR001995">
    <property type="entry name" value="Peptidase_A2_cat"/>
</dbReference>
<name>A0ABT3A342_9ALTE</name>
<evidence type="ECO:0000313" key="3">
    <source>
        <dbReference type="EMBL" id="MCV2883091.1"/>
    </source>
</evidence>
<dbReference type="PROSITE" id="PS00141">
    <property type="entry name" value="ASP_PROTEASE"/>
    <property type="match status" value="1"/>
</dbReference>
<dbReference type="InterPro" id="IPR021109">
    <property type="entry name" value="Peptidase_aspartic_dom_sf"/>
</dbReference>
<dbReference type="Proteomes" id="UP001652504">
    <property type="component" value="Unassembled WGS sequence"/>
</dbReference>
<evidence type="ECO:0000313" key="4">
    <source>
        <dbReference type="Proteomes" id="UP001652504"/>
    </source>
</evidence>
<keyword evidence="1" id="KW-0378">Hydrolase</keyword>
<proteinExistence type="predicted"/>
<dbReference type="EMBL" id="JAOWKX010000001">
    <property type="protein sequence ID" value="MCV2883091.1"/>
    <property type="molecule type" value="Genomic_DNA"/>
</dbReference>
<feature type="domain" description="Peptidase A2" evidence="2">
    <location>
        <begin position="276"/>
        <end position="359"/>
    </location>
</feature>
<keyword evidence="4" id="KW-1185">Reference proteome</keyword>
<reference evidence="3 4" key="1">
    <citation type="submission" date="2022-10" db="EMBL/GenBank/DDBJ databases">
        <title>Aestuariibacter sp. AA17 isolated from Montipora capitata coral fragment.</title>
        <authorList>
            <person name="Emsley S.A."/>
            <person name="Pfannmuller K.M."/>
            <person name="Loughran R.M."/>
            <person name="Shlafstein M."/>
            <person name="Papke E."/>
            <person name="Saw J.H."/>
            <person name="Ushijima B."/>
            <person name="Videau P."/>
        </authorList>
    </citation>
    <scope>NUCLEOTIDE SEQUENCE [LARGE SCALE GENOMIC DNA]</scope>
    <source>
        <strain evidence="3 4">AA17</strain>
    </source>
</reference>